<dbReference type="PANTHER" id="PTHR12300:SF161">
    <property type="entry name" value="RECEPTOR EXPRESSION-ENHANCING PROTEIN"/>
    <property type="match status" value="1"/>
</dbReference>
<feature type="compositionally biased region" description="Basic residues" evidence="6">
    <location>
        <begin position="234"/>
        <end position="245"/>
    </location>
</feature>
<dbReference type="PANTHER" id="PTHR12300">
    <property type="entry name" value="HVA22-LIKE PROTEINS"/>
    <property type="match status" value="1"/>
</dbReference>
<dbReference type="OrthoDB" id="10009287at2759"/>
<dbReference type="AlphaFoldDB" id="A0A9P6QJ83"/>
<dbReference type="InterPro" id="IPR004345">
    <property type="entry name" value="TB2_DP1_HVA22"/>
</dbReference>
<feature type="compositionally biased region" description="Low complexity" evidence="6">
    <location>
        <begin position="406"/>
        <end position="429"/>
    </location>
</feature>
<evidence type="ECO:0000256" key="5">
    <source>
        <dbReference type="ARBA" id="ARBA00023136"/>
    </source>
</evidence>
<comment type="similarity">
    <text evidence="2">Belongs to the DP1 family.</text>
</comment>
<sequence>MTEPVGSMQSVSASPPPMAVYPRAKVDSSTQTEEPLPFTALLDRTLDRIEANVPLNLSAITFHIRRQHLSRIEQLESLLSENFVFRILLQRMGINPRHLFGFLALLFLYACRVLYKRNISLATNLCAVAYPAYCSVRTINSDPVLPPKGLTGLENATVARASRIYHSQSTSSQRSSLSLASARGSTRHLRQQDQILQQQQQRRQTSHGEAGSSRGGGGGMAGNNSGLERDPTRRYSRRLNAKKRMSTSTVQLEDSNATAAFSNSYSSGADDLDSSSALSTSWGPPSIYSYMSEGYSSNDSGSLTAEERMHHRMRRRWNLLMQQRKDKATRQWLAYWSIYGTVQVIDTWSSFLLNWIPGYNLGKLLFLWWAQRRGATLVFDYFQPLIQAKSKDGREVAHRSSRMSLRSASGQQQGEAAASTAAVGGSRSARNSMQILPSRYQQQQQHQYQLYEQQSFYTKSPSRRESTTFYQQQQQQHHQHSPQPYNAYLHQQLNQAAHHQHRHHRHLQTDESSDDQSHLAHLGGEHHSLTSPLQEARGDTARGIGSGGSVGGGNVFGGSSSLFESGESVWSAAPASSKLQTGASTISTSILATSATATSTIGATAATTGMAGTAGGIQTLESIYSRAEDGVTPTPQDFGSPVSLHQQLRQAGYRHQQLNQ</sequence>
<reference evidence="7" key="1">
    <citation type="journal article" date="2020" name="Fungal Divers.">
        <title>Resolving the Mortierellaceae phylogeny through synthesis of multi-gene phylogenetics and phylogenomics.</title>
        <authorList>
            <person name="Vandepol N."/>
            <person name="Liber J."/>
            <person name="Desiro A."/>
            <person name="Na H."/>
            <person name="Kennedy M."/>
            <person name="Barry K."/>
            <person name="Grigoriev I.V."/>
            <person name="Miller A.N."/>
            <person name="O'Donnell K."/>
            <person name="Stajich J.E."/>
            <person name="Bonito G."/>
        </authorList>
    </citation>
    <scope>NUCLEOTIDE SEQUENCE</scope>
    <source>
        <strain evidence="7">BC1065</strain>
    </source>
</reference>
<comment type="caution">
    <text evidence="7">The sequence shown here is derived from an EMBL/GenBank/DDBJ whole genome shotgun (WGS) entry which is preliminary data.</text>
</comment>
<feature type="region of interest" description="Disordered" evidence="6">
    <location>
        <begin position="1"/>
        <end position="32"/>
    </location>
</feature>
<evidence type="ECO:0000256" key="6">
    <source>
        <dbReference type="SAM" id="MobiDB-lite"/>
    </source>
</evidence>
<feature type="compositionally biased region" description="Low complexity" evidence="6">
    <location>
        <begin position="167"/>
        <end position="184"/>
    </location>
</feature>
<protein>
    <submittedName>
        <fullName evidence="7">Uncharacterized protein</fullName>
    </submittedName>
</protein>
<feature type="region of interest" description="Disordered" evidence="6">
    <location>
        <begin position="494"/>
        <end position="523"/>
    </location>
</feature>
<keyword evidence="3" id="KW-0812">Transmembrane</keyword>
<dbReference type="Pfam" id="PF03134">
    <property type="entry name" value="TB2_DP1_HVA22"/>
    <property type="match status" value="1"/>
</dbReference>
<evidence type="ECO:0000256" key="2">
    <source>
        <dbReference type="ARBA" id="ARBA00008573"/>
    </source>
</evidence>
<accession>A0A9P6QJ83</accession>
<gene>
    <name evidence="7" type="ORF">DFQ27_008205</name>
</gene>
<comment type="subcellular location">
    <subcellularLocation>
        <location evidence="1">Membrane</location>
        <topology evidence="1">Multi-pass membrane protein</topology>
    </subcellularLocation>
</comment>
<feature type="region of interest" description="Disordered" evidence="6">
    <location>
        <begin position="461"/>
        <end position="482"/>
    </location>
</feature>
<evidence type="ECO:0000256" key="3">
    <source>
        <dbReference type="ARBA" id="ARBA00022692"/>
    </source>
</evidence>
<dbReference type="EMBL" id="JAAAJB010000068">
    <property type="protein sequence ID" value="KAG0267816.1"/>
    <property type="molecule type" value="Genomic_DNA"/>
</dbReference>
<evidence type="ECO:0000256" key="4">
    <source>
        <dbReference type="ARBA" id="ARBA00022989"/>
    </source>
</evidence>
<evidence type="ECO:0000256" key="1">
    <source>
        <dbReference type="ARBA" id="ARBA00004141"/>
    </source>
</evidence>
<feature type="compositionally biased region" description="Low complexity" evidence="6">
    <location>
        <begin position="192"/>
        <end position="212"/>
    </location>
</feature>
<evidence type="ECO:0000313" key="8">
    <source>
        <dbReference type="Proteomes" id="UP000807716"/>
    </source>
</evidence>
<dbReference type="Proteomes" id="UP000807716">
    <property type="component" value="Unassembled WGS sequence"/>
</dbReference>
<evidence type="ECO:0000313" key="7">
    <source>
        <dbReference type="EMBL" id="KAG0267816.1"/>
    </source>
</evidence>
<keyword evidence="4" id="KW-1133">Transmembrane helix</keyword>
<name>A0A9P6QJ83_9FUNG</name>
<proteinExistence type="inferred from homology"/>
<keyword evidence="5" id="KW-0472">Membrane</keyword>
<feature type="region of interest" description="Disordered" evidence="6">
    <location>
        <begin position="393"/>
        <end position="429"/>
    </location>
</feature>
<dbReference type="GO" id="GO:0016020">
    <property type="term" value="C:membrane"/>
    <property type="evidence" value="ECO:0007669"/>
    <property type="project" value="UniProtKB-SubCell"/>
</dbReference>
<keyword evidence="8" id="KW-1185">Reference proteome</keyword>
<organism evidence="7 8">
    <name type="scientific">Actinomortierella ambigua</name>
    <dbReference type="NCBI Taxonomy" id="1343610"/>
    <lineage>
        <taxon>Eukaryota</taxon>
        <taxon>Fungi</taxon>
        <taxon>Fungi incertae sedis</taxon>
        <taxon>Mucoromycota</taxon>
        <taxon>Mortierellomycotina</taxon>
        <taxon>Mortierellomycetes</taxon>
        <taxon>Mortierellales</taxon>
        <taxon>Mortierellaceae</taxon>
        <taxon>Actinomortierella</taxon>
    </lineage>
</organism>
<feature type="region of interest" description="Disordered" evidence="6">
    <location>
        <begin position="165"/>
        <end position="253"/>
    </location>
</feature>